<protein>
    <recommendedName>
        <fullName evidence="9">Long-chain fatty acid--CoA ligase</fullName>
    </recommendedName>
</protein>
<dbReference type="NCBIfam" id="NF004837">
    <property type="entry name" value="PRK06187.1"/>
    <property type="match status" value="1"/>
</dbReference>
<dbReference type="Gene3D" id="3.40.50.12780">
    <property type="entry name" value="N-terminal domain of ligase-like"/>
    <property type="match status" value="1"/>
</dbReference>
<keyword evidence="4" id="KW-0443">Lipid metabolism</keyword>
<name>A0A1B1YT43_9GAMM</name>
<dbReference type="PANTHER" id="PTHR43859:SF4">
    <property type="entry name" value="BUTANOATE--COA LIGASE AAE1-RELATED"/>
    <property type="match status" value="1"/>
</dbReference>
<dbReference type="Proteomes" id="UP000092952">
    <property type="component" value="Chromosome"/>
</dbReference>
<dbReference type="KEGG" id="gbi:PG2T_07220"/>
<dbReference type="AlphaFoldDB" id="A0A1B1YT43"/>
<proteinExistence type="inferred from homology"/>
<dbReference type="OrthoDB" id="9761989at2"/>
<evidence type="ECO:0000259" key="6">
    <source>
        <dbReference type="Pfam" id="PF13193"/>
    </source>
</evidence>
<dbReference type="RefSeq" id="WP_068803790.1">
    <property type="nucleotide sequence ID" value="NZ_CP014671.1"/>
</dbReference>
<dbReference type="InParanoid" id="A0A1B1YT43"/>
<evidence type="ECO:0000256" key="4">
    <source>
        <dbReference type="ARBA" id="ARBA00023098"/>
    </source>
</evidence>
<evidence type="ECO:0000259" key="5">
    <source>
        <dbReference type="Pfam" id="PF00501"/>
    </source>
</evidence>
<evidence type="ECO:0000256" key="2">
    <source>
        <dbReference type="ARBA" id="ARBA00022598"/>
    </source>
</evidence>
<keyword evidence="8" id="KW-1185">Reference proteome</keyword>
<dbReference type="InterPro" id="IPR042099">
    <property type="entry name" value="ANL_N_sf"/>
</dbReference>
<dbReference type="Pfam" id="PF00501">
    <property type="entry name" value="AMP-binding"/>
    <property type="match status" value="1"/>
</dbReference>
<dbReference type="InterPro" id="IPR045851">
    <property type="entry name" value="AMP-bd_C_sf"/>
</dbReference>
<evidence type="ECO:0008006" key="9">
    <source>
        <dbReference type="Google" id="ProtNLM"/>
    </source>
</evidence>
<accession>A0A1B1YT43</accession>
<dbReference type="GO" id="GO:0006631">
    <property type="term" value="P:fatty acid metabolic process"/>
    <property type="evidence" value="ECO:0007669"/>
    <property type="project" value="UniProtKB-KW"/>
</dbReference>
<evidence type="ECO:0000313" key="7">
    <source>
        <dbReference type="EMBL" id="ANX03994.1"/>
    </source>
</evidence>
<dbReference type="InterPro" id="IPR025110">
    <property type="entry name" value="AMP-bd_C"/>
</dbReference>
<sequence>MHGLIMNYPLTLTSILHRARDLFADGEIATREPGGVHRHTYGDFYHRVLRLMGALKAAGVKPGDRVATFAWNRYQHLELYFAVPCLGAVLHMLNIRLSTDQLTYLINHAEDRMIFVDESLADQLAPVQEHCKGVERFVVMREGGSETFGLRGETEYEDFLASAQPVTELPDLDENTACALCYTSGTTGNPKGALYSHRALYLHTMAVGQADVMGFSQQDSALVFVPMFHVNGWGLPFAGVMYGGKLVFPGRNPQAADVVDLIRGEEVTFAAGVPTIWMMIDQHLQQHGGDLKPLRRIACGGSAVPEALMRAYDERYGVPIVQLWGMTEMSPLGTVSRLKRRLRDASPAEQYKARLKAGIPVPGIEMRIEGPDGAILPRDGESIGELVVRGPWVISNYFKMEGAGKSFTEDGWFRTGDVAALDADGYMRIADRVKDLIKSGGEWISSVDMENALMAHPAVAEAAVVARPDPKWDERPVAFLVPRPGREAELAPAAVQEFLGGNGDFAKWQVPYAEDIHLIDAIPRTSVGKFDKKVLRRQFDQA</sequence>
<keyword evidence="2" id="KW-0436">Ligase</keyword>
<feature type="domain" description="AMP-binding enzyme C-terminal" evidence="6">
    <location>
        <begin position="449"/>
        <end position="529"/>
    </location>
</feature>
<dbReference type="GO" id="GO:0016874">
    <property type="term" value="F:ligase activity"/>
    <property type="evidence" value="ECO:0007669"/>
    <property type="project" value="UniProtKB-KW"/>
</dbReference>
<dbReference type="Gene3D" id="3.30.300.30">
    <property type="match status" value="1"/>
</dbReference>
<dbReference type="Pfam" id="PF13193">
    <property type="entry name" value="AMP-binding_C"/>
    <property type="match status" value="1"/>
</dbReference>
<dbReference type="InterPro" id="IPR000873">
    <property type="entry name" value="AMP-dep_synth/lig_dom"/>
</dbReference>
<dbReference type="InterPro" id="IPR020845">
    <property type="entry name" value="AMP-binding_CS"/>
</dbReference>
<dbReference type="PROSITE" id="PS00455">
    <property type="entry name" value="AMP_BINDING"/>
    <property type="match status" value="1"/>
</dbReference>
<comment type="similarity">
    <text evidence="1">Belongs to the ATP-dependent AMP-binding enzyme family.</text>
</comment>
<feature type="domain" description="AMP-dependent synthetase/ligase" evidence="5">
    <location>
        <begin position="34"/>
        <end position="398"/>
    </location>
</feature>
<evidence type="ECO:0000256" key="1">
    <source>
        <dbReference type="ARBA" id="ARBA00006432"/>
    </source>
</evidence>
<evidence type="ECO:0000313" key="8">
    <source>
        <dbReference type="Proteomes" id="UP000092952"/>
    </source>
</evidence>
<dbReference type="STRING" id="1810504.PG2T_07220"/>
<gene>
    <name evidence="7" type="ORF">PG2T_07220</name>
</gene>
<organism evidence="7 8">
    <name type="scientific">Immundisolibacter cernigliae</name>
    <dbReference type="NCBI Taxonomy" id="1810504"/>
    <lineage>
        <taxon>Bacteria</taxon>
        <taxon>Pseudomonadati</taxon>
        <taxon>Pseudomonadota</taxon>
        <taxon>Gammaproteobacteria</taxon>
        <taxon>Immundisolibacterales</taxon>
        <taxon>Immundisolibacteraceae</taxon>
        <taxon>Immundisolibacter</taxon>
    </lineage>
</organism>
<reference evidence="8" key="1">
    <citation type="submission" date="2016-03" db="EMBL/GenBank/DDBJ databases">
        <title>Complete genome sequence of Solimmundus cernigliae, representing a novel lineage of polycyclic aromatic hydrocarbon degraders within the Gammaproteobacteria.</title>
        <authorList>
            <person name="Singleton D.R."/>
            <person name="Dickey A.N."/>
            <person name="Scholl E.H."/>
            <person name="Wright F.A."/>
            <person name="Aitken M.D."/>
        </authorList>
    </citation>
    <scope>NUCLEOTIDE SEQUENCE [LARGE SCALE GENOMIC DNA]</scope>
    <source>
        <strain evidence="8">TR3.2</strain>
    </source>
</reference>
<dbReference type="EMBL" id="CP014671">
    <property type="protein sequence ID" value="ANX03994.1"/>
    <property type="molecule type" value="Genomic_DNA"/>
</dbReference>
<dbReference type="CDD" id="cd12119">
    <property type="entry name" value="ttLC_FACS_AlkK_like"/>
    <property type="match status" value="1"/>
</dbReference>
<dbReference type="PANTHER" id="PTHR43859">
    <property type="entry name" value="ACYL-ACTIVATING ENZYME"/>
    <property type="match status" value="1"/>
</dbReference>
<dbReference type="SUPFAM" id="SSF56801">
    <property type="entry name" value="Acetyl-CoA synthetase-like"/>
    <property type="match status" value="1"/>
</dbReference>
<keyword evidence="3" id="KW-0276">Fatty acid metabolism</keyword>
<evidence type="ECO:0000256" key="3">
    <source>
        <dbReference type="ARBA" id="ARBA00022832"/>
    </source>
</evidence>